<dbReference type="GO" id="GO:0006096">
    <property type="term" value="P:glycolytic process"/>
    <property type="evidence" value="ECO:0007669"/>
    <property type="project" value="UniProtKB-UniRule"/>
</dbReference>
<keyword evidence="3 7" id="KW-0312">Gluconeogenesis</keyword>
<dbReference type="CDD" id="cd05016">
    <property type="entry name" value="SIS_PGI_2"/>
    <property type="match status" value="1"/>
</dbReference>
<dbReference type="EMBL" id="CP012673">
    <property type="protein sequence ID" value="AUX45471.1"/>
    <property type="molecule type" value="Genomic_DNA"/>
</dbReference>
<comment type="subcellular location">
    <subcellularLocation>
        <location evidence="7">Cytoplasm</location>
    </subcellularLocation>
</comment>
<dbReference type="Pfam" id="PF00342">
    <property type="entry name" value="PGI"/>
    <property type="match status" value="2"/>
</dbReference>
<dbReference type="FunFam" id="3.40.50.10490:FF:000021">
    <property type="entry name" value="Glucose-6-phosphate isomerase"/>
    <property type="match status" value="1"/>
</dbReference>
<organism evidence="9 10">
    <name type="scientific">Sorangium cellulosum</name>
    <name type="common">Polyangium cellulosum</name>
    <dbReference type="NCBI Taxonomy" id="56"/>
    <lineage>
        <taxon>Bacteria</taxon>
        <taxon>Pseudomonadati</taxon>
        <taxon>Myxococcota</taxon>
        <taxon>Polyangia</taxon>
        <taxon>Polyangiales</taxon>
        <taxon>Polyangiaceae</taxon>
        <taxon>Sorangium</taxon>
    </lineage>
</organism>
<dbReference type="PANTHER" id="PTHR11469">
    <property type="entry name" value="GLUCOSE-6-PHOSPHATE ISOMERASE"/>
    <property type="match status" value="1"/>
</dbReference>
<dbReference type="CDD" id="cd05015">
    <property type="entry name" value="SIS_PGI_1"/>
    <property type="match status" value="1"/>
</dbReference>
<evidence type="ECO:0000256" key="3">
    <source>
        <dbReference type="ARBA" id="ARBA00022432"/>
    </source>
</evidence>
<dbReference type="Proteomes" id="UP000238348">
    <property type="component" value="Chromosome"/>
</dbReference>
<dbReference type="GO" id="GO:0048029">
    <property type="term" value="F:monosaccharide binding"/>
    <property type="evidence" value="ECO:0007669"/>
    <property type="project" value="TreeGrafter"/>
</dbReference>
<dbReference type="InterPro" id="IPR018189">
    <property type="entry name" value="Phosphoglucose_isomerase_CS"/>
</dbReference>
<dbReference type="EC" id="5.3.1.9" evidence="7"/>
<evidence type="ECO:0000256" key="8">
    <source>
        <dbReference type="RuleBase" id="RU000612"/>
    </source>
</evidence>
<sequence length="557" mass="60120">MDQDRATGGRGPAPAVPSAASLAPLAHPALLVRFRDHLFHDPNLGFWLDVSRIRFEDGFFAAMEPRIQAALAEMAALEGGSVANPDEDRRVGHYWLRAPELAPEAALRAAIEATNARILSFAADVHAARVRPERAARFRRVLVVGIGGSALGPQFVASALGSPADRMQLHFFDNTDPDGIDRTLDAIGDELGATLAVIISKSGGTKETRNGMLELEAAYRRLGLSLGAHAVAVTGEGSELDRYATKQGFLARFPMWDWVGGRTSELSAVGLLPAALQGLPILEMLQGAREMDEVTRAKEVPRNPAALLALAWYSATGGVGRKDMVLLPYKDRLELFSRYLQQLVMESLGKRLDREGKEVFQGIAVYGNKGSTDQHAYVQQLRDGLDNFFVTFIEVLRDRSPARGALEVDPGVTTGDYLAGFLLGTRKALTDSGRESIAITIEAVDARAVGMLIALYERAVGLYASLVNINAYHQPGVEAGKKAAQQVLELQAKVLAALAAAKGRALPLEEVARAAGSDDLETVFWILRHLAANPERGVTREVPQGGSPFDATYRLSR</sequence>
<dbReference type="PROSITE" id="PS00174">
    <property type="entry name" value="P_GLUCOSE_ISOMERASE_2"/>
    <property type="match status" value="1"/>
</dbReference>
<evidence type="ECO:0000256" key="1">
    <source>
        <dbReference type="ARBA" id="ARBA00004926"/>
    </source>
</evidence>
<gene>
    <name evidence="7 9" type="primary">pgi</name>
    <name evidence="9" type="ORF">SOCE26_069620</name>
</gene>
<evidence type="ECO:0000256" key="4">
    <source>
        <dbReference type="ARBA" id="ARBA00023152"/>
    </source>
</evidence>
<dbReference type="NCBIfam" id="NF010696">
    <property type="entry name" value="PRK14096.1"/>
    <property type="match status" value="1"/>
</dbReference>
<evidence type="ECO:0000256" key="5">
    <source>
        <dbReference type="ARBA" id="ARBA00023235"/>
    </source>
</evidence>
<accession>A0A2L0F1V5</accession>
<evidence type="ECO:0000256" key="2">
    <source>
        <dbReference type="ARBA" id="ARBA00006604"/>
    </source>
</evidence>
<evidence type="ECO:0000256" key="6">
    <source>
        <dbReference type="ARBA" id="ARBA00029321"/>
    </source>
</evidence>
<dbReference type="GO" id="GO:0005829">
    <property type="term" value="C:cytosol"/>
    <property type="evidence" value="ECO:0007669"/>
    <property type="project" value="TreeGrafter"/>
</dbReference>
<dbReference type="InterPro" id="IPR001672">
    <property type="entry name" value="G6P_Isomerase"/>
</dbReference>
<comment type="function">
    <text evidence="7">Catalyzes the reversible isomerization of glucose-6-phosphate to fructose-6-phosphate.</text>
</comment>
<keyword evidence="7" id="KW-0963">Cytoplasm</keyword>
<comment type="pathway">
    <text evidence="7">Carbohydrate biosynthesis; gluconeogenesis.</text>
</comment>
<dbReference type="InterPro" id="IPR046348">
    <property type="entry name" value="SIS_dom_sf"/>
</dbReference>
<comment type="similarity">
    <text evidence="2 7 8">Belongs to the GPI family.</text>
</comment>
<dbReference type="SUPFAM" id="SSF53697">
    <property type="entry name" value="SIS domain"/>
    <property type="match status" value="1"/>
</dbReference>
<dbReference type="PANTHER" id="PTHR11469:SF1">
    <property type="entry name" value="GLUCOSE-6-PHOSPHATE ISOMERASE"/>
    <property type="match status" value="1"/>
</dbReference>
<reference evidence="9 10" key="1">
    <citation type="submission" date="2015-09" db="EMBL/GenBank/DDBJ databases">
        <title>Sorangium comparison.</title>
        <authorList>
            <person name="Zaburannyi N."/>
            <person name="Bunk B."/>
            <person name="Overmann J."/>
            <person name="Mueller R."/>
        </authorList>
    </citation>
    <scope>NUCLEOTIDE SEQUENCE [LARGE SCALE GENOMIC DNA]</scope>
    <source>
        <strain evidence="9 10">So ce26</strain>
    </source>
</reference>
<evidence type="ECO:0000313" key="10">
    <source>
        <dbReference type="Proteomes" id="UP000238348"/>
    </source>
</evidence>
<dbReference type="GO" id="GO:0004347">
    <property type="term" value="F:glucose-6-phosphate isomerase activity"/>
    <property type="evidence" value="ECO:0007669"/>
    <property type="project" value="UniProtKB-UniRule"/>
</dbReference>
<keyword evidence="5 7" id="KW-0413">Isomerase</keyword>
<dbReference type="PROSITE" id="PS51463">
    <property type="entry name" value="P_GLUCOSE_ISOMERASE_3"/>
    <property type="match status" value="1"/>
</dbReference>
<feature type="active site" evidence="7">
    <location>
        <position position="375"/>
    </location>
</feature>
<dbReference type="UniPathway" id="UPA00138"/>
<dbReference type="AlphaFoldDB" id="A0A2L0F1V5"/>
<dbReference type="GO" id="GO:0097367">
    <property type="term" value="F:carbohydrate derivative binding"/>
    <property type="evidence" value="ECO:0007669"/>
    <property type="project" value="InterPro"/>
</dbReference>
<dbReference type="InterPro" id="IPR035482">
    <property type="entry name" value="SIS_PGI_2"/>
</dbReference>
<evidence type="ECO:0000313" key="9">
    <source>
        <dbReference type="EMBL" id="AUX45471.1"/>
    </source>
</evidence>
<feature type="active site" evidence="7">
    <location>
        <position position="481"/>
    </location>
</feature>
<proteinExistence type="inferred from homology"/>
<dbReference type="PRINTS" id="PR00662">
    <property type="entry name" value="G6PISOMERASE"/>
</dbReference>
<feature type="active site" description="Proton donor" evidence="7">
    <location>
        <position position="346"/>
    </location>
</feature>
<evidence type="ECO:0000256" key="7">
    <source>
        <dbReference type="HAMAP-Rule" id="MF_00473"/>
    </source>
</evidence>
<dbReference type="RefSeq" id="WP_104983846.1">
    <property type="nucleotide sequence ID" value="NZ_CP012673.1"/>
</dbReference>
<dbReference type="Gene3D" id="3.40.50.10490">
    <property type="entry name" value="Glucose-6-phosphate isomerase like protein, domain 1"/>
    <property type="match status" value="2"/>
</dbReference>
<dbReference type="FunFam" id="3.40.50.10490:FF:000023">
    <property type="entry name" value="Glucose-6-phosphate isomerase"/>
    <property type="match status" value="1"/>
</dbReference>
<dbReference type="OrthoDB" id="140919at2"/>
<dbReference type="UniPathway" id="UPA00109">
    <property type="reaction ID" value="UER00181"/>
</dbReference>
<name>A0A2L0F1V5_SORCE</name>
<comment type="catalytic activity">
    <reaction evidence="6 7 8">
        <text>alpha-D-glucose 6-phosphate = beta-D-fructose 6-phosphate</text>
        <dbReference type="Rhea" id="RHEA:11816"/>
        <dbReference type="ChEBI" id="CHEBI:57634"/>
        <dbReference type="ChEBI" id="CHEBI:58225"/>
        <dbReference type="EC" id="5.3.1.9"/>
    </reaction>
</comment>
<dbReference type="HAMAP" id="MF_00473">
    <property type="entry name" value="G6P_isomerase"/>
    <property type="match status" value="1"/>
</dbReference>
<protein>
    <recommendedName>
        <fullName evidence="7">Glucose-6-phosphate isomerase</fullName>
        <shortName evidence="7">GPI</shortName>
        <ecNumber evidence="7">5.3.1.9</ecNumber>
    </recommendedName>
    <alternativeName>
        <fullName evidence="7">Phosphoglucose isomerase</fullName>
        <shortName evidence="7">PGI</shortName>
    </alternativeName>
    <alternativeName>
        <fullName evidence="7">Phosphohexose isomerase</fullName>
        <shortName evidence="7">PHI</shortName>
    </alternativeName>
</protein>
<dbReference type="InterPro" id="IPR035476">
    <property type="entry name" value="SIS_PGI_1"/>
</dbReference>
<comment type="pathway">
    <text evidence="1 7 8">Carbohydrate degradation; glycolysis; D-glyceraldehyde 3-phosphate and glycerone phosphate from D-glucose: step 2/4.</text>
</comment>
<keyword evidence="4 7" id="KW-0324">Glycolysis</keyword>
<dbReference type="GO" id="GO:0006094">
    <property type="term" value="P:gluconeogenesis"/>
    <property type="evidence" value="ECO:0007669"/>
    <property type="project" value="UniProtKB-UniRule"/>
</dbReference>
<dbReference type="GO" id="GO:0051156">
    <property type="term" value="P:glucose 6-phosphate metabolic process"/>
    <property type="evidence" value="ECO:0007669"/>
    <property type="project" value="TreeGrafter"/>
</dbReference>